<evidence type="ECO:0000256" key="1">
    <source>
        <dbReference type="SAM" id="MobiDB-lite"/>
    </source>
</evidence>
<comment type="caution">
    <text evidence="2">The sequence shown here is derived from an EMBL/GenBank/DDBJ whole genome shotgun (WGS) entry which is preliminary data.</text>
</comment>
<evidence type="ECO:0000313" key="2">
    <source>
        <dbReference type="EMBL" id="KAK5545499.1"/>
    </source>
</evidence>
<sequence>MADHEHTDHHADSHGTSLHDTSTATDNTAFTEANRAHWNKSAATYTSEGWQKELLNKVTAFIQTHITFIGVPFLDPASIFEHTDDPDPDPSHPQPQPPRSVRVLDYACGPGTVTSALGAHATEYIGIDLSENMVSAYNRRFNSNNTTSHSSSNSNPSSAVADRADTSDERPPQAHAVVGNLLAPAEDEDLEPNGPTHLSGPEYHDFDLVVVGLGFHHFADVRLAAKRLAARLKPGGVFLILDFVTHAAIQHEHDAHRDLKDAAHTVKHHGFSEADLRDIFTDAAGAGLEDFAIVRMGEEVLLRGTSRREPFMARGRKPKPRC</sequence>
<dbReference type="CDD" id="cd02440">
    <property type="entry name" value="AdoMet_MTases"/>
    <property type="match status" value="1"/>
</dbReference>
<feature type="compositionally biased region" description="Basic and acidic residues" evidence="1">
    <location>
        <begin position="162"/>
        <end position="172"/>
    </location>
</feature>
<organism evidence="2 3">
    <name type="scientific">Vermiconidia calcicola</name>
    <dbReference type="NCBI Taxonomy" id="1690605"/>
    <lineage>
        <taxon>Eukaryota</taxon>
        <taxon>Fungi</taxon>
        <taxon>Dikarya</taxon>
        <taxon>Ascomycota</taxon>
        <taxon>Pezizomycotina</taxon>
        <taxon>Dothideomycetes</taxon>
        <taxon>Dothideomycetidae</taxon>
        <taxon>Mycosphaerellales</taxon>
        <taxon>Extremaceae</taxon>
        <taxon>Vermiconidia</taxon>
    </lineage>
</organism>
<dbReference type="Pfam" id="PF13489">
    <property type="entry name" value="Methyltransf_23"/>
    <property type="match status" value="1"/>
</dbReference>
<dbReference type="EMBL" id="JAXLQG010000001">
    <property type="protein sequence ID" value="KAK5545499.1"/>
    <property type="molecule type" value="Genomic_DNA"/>
</dbReference>
<proteinExistence type="predicted"/>
<protein>
    <recommendedName>
        <fullName evidence="4">Methyltransferase domain-containing protein</fullName>
    </recommendedName>
</protein>
<feature type="compositionally biased region" description="Polar residues" evidence="1">
    <location>
        <begin position="14"/>
        <end position="23"/>
    </location>
</feature>
<evidence type="ECO:0000313" key="3">
    <source>
        <dbReference type="Proteomes" id="UP001345827"/>
    </source>
</evidence>
<feature type="region of interest" description="Disordered" evidence="1">
    <location>
        <begin position="1"/>
        <end position="23"/>
    </location>
</feature>
<feature type="compositionally biased region" description="Low complexity" evidence="1">
    <location>
        <begin position="144"/>
        <end position="158"/>
    </location>
</feature>
<dbReference type="PANTHER" id="PTHR43591:SF108">
    <property type="entry name" value="S-ADENOSYL-L-METHIONINE-DEPENDENT METHYLTRANSFERASE"/>
    <property type="match status" value="1"/>
</dbReference>
<dbReference type="Gene3D" id="3.40.50.150">
    <property type="entry name" value="Vaccinia Virus protein VP39"/>
    <property type="match status" value="1"/>
</dbReference>
<feature type="region of interest" description="Disordered" evidence="1">
    <location>
        <begin position="79"/>
        <end position="100"/>
    </location>
</feature>
<accession>A0AAV9QN66</accession>
<feature type="compositionally biased region" description="Basic and acidic residues" evidence="1">
    <location>
        <begin position="1"/>
        <end position="13"/>
    </location>
</feature>
<dbReference type="AlphaFoldDB" id="A0AAV9QN66"/>
<keyword evidence="3" id="KW-1185">Reference proteome</keyword>
<feature type="region of interest" description="Disordered" evidence="1">
    <location>
        <begin position="144"/>
        <end position="172"/>
    </location>
</feature>
<dbReference type="Proteomes" id="UP001345827">
    <property type="component" value="Unassembled WGS sequence"/>
</dbReference>
<dbReference type="SUPFAM" id="SSF53335">
    <property type="entry name" value="S-adenosyl-L-methionine-dependent methyltransferases"/>
    <property type="match status" value="1"/>
</dbReference>
<name>A0AAV9QN66_9PEZI</name>
<reference evidence="2 3" key="1">
    <citation type="submission" date="2023-06" db="EMBL/GenBank/DDBJ databases">
        <title>Black Yeasts Isolated from many extreme environments.</title>
        <authorList>
            <person name="Coleine C."/>
            <person name="Stajich J.E."/>
            <person name="Selbmann L."/>
        </authorList>
    </citation>
    <scope>NUCLEOTIDE SEQUENCE [LARGE SCALE GENOMIC DNA]</scope>
    <source>
        <strain evidence="2 3">CCFEE 5887</strain>
    </source>
</reference>
<evidence type="ECO:0008006" key="4">
    <source>
        <dbReference type="Google" id="ProtNLM"/>
    </source>
</evidence>
<dbReference type="InterPro" id="IPR029063">
    <property type="entry name" value="SAM-dependent_MTases_sf"/>
</dbReference>
<dbReference type="PANTHER" id="PTHR43591">
    <property type="entry name" value="METHYLTRANSFERASE"/>
    <property type="match status" value="1"/>
</dbReference>
<gene>
    <name evidence="2" type="ORF">LTR25_000506</name>
</gene>